<evidence type="ECO:0000313" key="7">
    <source>
        <dbReference type="EMBL" id="KZL87472.1"/>
    </source>
</evidence>
<dbReference type="CDD" id="cd00067">
    <property type="entry name" value="GAL4"/>
    <property type="match status" value="1"/>
</dbReference>
<protein>
    <submittedName>
        <fullName evidence="7">C6 transcription factor</fullName>
    </submittedName>
</protein>
<reference evidence="7 8" key="1">
    <citation type="submission" date="2015-06" db="EMBL/GenBank/DDBJ databases">
        <title>Survival trade-offs in plant roots during colonization by closely related pathogenic and mutualistic fungi.</title>
        <authorList>
            <person name="Hacquard S."/>
            <person name="Kracher B."/>
            <person name="Hiruma K."/>
            <person name="Weinman A."/>
            <person name="Muench P."/>
            <person name="Garrido Oter R."/>
            <person name="Ver Loren van Themaat E."/>
            <person name="Dallerey J.-F."/>
            <person name="Damm U."/>
            <person name="Henrissat B."/>
            <person name="Lespinet O."/>
            <person name="Thon M."/>
            <person name="Kemen E."/>
            <person name="McHardy A.C."/>
            <person name="Schulze-Lefert P."/>
            <person name="O'Connell R.J."/>
        </authorList>
    </citation>
    <scope>NUCLEOTIDE SEQUENCE [LARGE SCALE GENOMIC DNA]</scope>
    <source>
        <strain evidence="7 8">MAFF 238704</strain>
    </source>
</reference>
<accession>A0A161YCE2</accession>
<gene>
    <name evidence="7" type="ORF">CI238_03905</name>
</gene>
<dbReference type="AlphaFoldDB" id="A0A161YCE2"/>
<evidence type="ECO:0000256" key="5">
    <source>
        <dbReference type="ARBA" id="ARBA00023242"/>
    </source>
</evidence>
<evidence type="ECO:0000256" key="4">
    <source>
        <dbReference type="ARBA" id="ARBA00023163"/>
    </source>
</evidence>
<dbReference type="GO" id="GO:0005634">
    <property type="term" value="C:nucleus"/>
    <property type="evidence" value="ECO:0007669"/>
    <property type="project" value="UniProtKB-SubCell"/>
</dbReference>
<dbReference type="GO" id="GO:0000981">
    <property type="term" value="F:DNA-binding transcription factor activity, RNA polymerase II-specific"/>
    <property type="evidence" value="ECO:0007669"/>
    <property type="project" value="InterPro"/>
</dbReference>
<evidence type="ECO:0000256" key="1">
    <source>
        <dbReference type="ARBA" id="ARBA00004123"/>
    </source>
</evidence>
<keyword evidence="8" id="KW-1185">Reference proteome</keyword>
<comment type="caution">
    <text evidence="7">The sequence shown here is derived from an EMBL/GenBank/DDBJ whole genome shotgun (WGS) entry which is preliminary data.</text>
</comment>
<dbReference type="Proteomes" id="UP000076584">
    <property type="component" value="Unassembled WGS sequence"/>
</dbReference>
<keyword evidence="2" id="KW-0805">Transcription regulation</keyword>
<dbReference type="GO" id="GO:0000976">
    <property type="term" value="F:transcription cis-regulatory region binding"/>
    <property type="evidence" value="ECO:0007669"/>
    <property type="project" value="TreeGrafter"/>
</dbReference>
<evidence type="ECO:0000256" key="3">
    <source>
        <dbReference type="ARBA" id="ARBA00023125"/>
    </source>
</evidence>
<dbReference type="STRING" id="1573173.A0A161YCE2"/>
<dbReference type="PANTHER" id="PTHR31845:SF10">
    <property type="entry name" value="ZN(II)2CYS6 TRANSCRIPTION FACTOR (EUROFUNG)"/>
    <property type="match status" value="1"/>
</dbReference>
<dbReference type="InterPro" id="IPR001138">
    <property type="entry name" value="Zn2Cys6_DnaBD"/>
</dbReference>
<organism evidence="7 8">
    <name type="scientific">Colletotrichum incanum</name>
    <name type="common">Soybean anthracnose fungus</name>
    <dbReference type="NCBI Taxonomy" id="1573173"/>
    <lineage>
        <taxon>Eukaryota</taxon>
        <taxon>Fungi</taxon>
        <taxon>Dikarya</taxon>
        <taxon>Ascomycota</taxon>
        <taxon>Pezizomycotina</taxon>
        <taxon>Sordariomycetes</taxon>
        <taxon>Hypocreomycetidae</taxon>
        <taxon>Glomerellales</taxon>
        <taxon>Glomerellaceae</taxon>
        <taxon>Colletotrichum</taxon>
        <taxon>Colletotrichum spaethianum species complex</taxon>
    </lineage>
</organism>
<evidence type="ECO:0000256" key="6">
    <source>
        <dbReference type="SAM" id="MobiDB-lite"/>
    </source>
</evidence>
<evidence type="ECO:0000256" key="2">
    <source>
        <dbReference type="ARBA" id="ARBA00023015"/>
    </source>
</evidence>
<dbReference type="InterPro" id="IPR051089">
    <property type="entry name" value="prtT"/>
</dbReference>
<dbReference type="GO" id="GO:0008270">
    <property type="term" value="F:zinc ion binding"/>
    <property type="evidence" value="ECO:0007669"/>
    <property type="project" value="InterPro"/>
</dbReference>
<dbReference type="InterPro" id="IPR036864">
    <property type="entry name" value="Zn2-C6_fun-type_DNA-bd_sf"/>
</dbReference>
<dbReference type="EMBL" id="LFIW01000229">
    <property type="protein sequence ID" value="KZL87472.1"/>
    <property type="molecule type" value="Genomic_DNA"/>
</dbReference>
<keyword evidence="4" id="KW-0804">Transcription</keyword>
<feature type="compositionally biased region" description="Polar residues" evidence="6">
    <location>
        <begin position="90"/>
        <end position="105"/>
    </location>
</feature>
<comment type="subcellular location">
    <subcellularLocation>
        <location evidence="1">Nucleus</location>
    </subcellularLocation>
</comment>
<name>A0A161YCE2_COLIC</name>
<feature type="region of interest" description="Disordered" evidence="6">
    <location>
        <begin position="90"/>
        <end position="139"/>
    </location>
</feature>
<keyword evidence="5" id="KW-0539">Nucleus</keyword>
<sequence length="659" mass="74120">MSDGESPGFANAKKSRACVTCARQKIRCKWPPESGHSELSECLSVSRCSRRNIRCRVPEPVPRKKRGKSSRVTELEKKIDGLVSLFQSQKQVPEDQNLNSTTGSPGSEDRHRVSCTGLTMPGLDRTSAPHTSPRGINSGAQECNTNLSLDAGLPDSTFYLVPGFSLSAVKAEEYLDIYRTRLVPNFPFVPIYPNITAAELHGKKRFLFWCIMQAVVPQTAAVQKAVDDWVRRHAAMHVIVLKEKTIELLQGLMVYVAWGDVHPQMGINANSLMQMAIGLVVDITMKNPSGPFSWMPKSLQADAWVLSSRGKQFDLKKLTLEEQRAILGGYFIASSNPTAMRRYSQIQYTPQFARCFKAIREASELPSDVQLLALIRMQNIADRIRSVFPNPDKDEGEPLPVFREHMGAVLSSIRKEICALESEEHIISKEQPMLWCHYQTLIVRLYEPCIGMRAASPSEVVSLTESYSRTEALWCCLQAIQTASTFLLDVSAEMFAYLPFNSIADVAYTMMASHRLLLEDTMSDWDVGLARQKLDLPEITRRMGEKFEEADNVALIVGQKRRLFEDNSSRWSNYAYRARWIRQWYLSKVVTPPQEQTANEPQLGSEEILNDSSMSWLGGISLDQGFWEAMMLDGPGKIPFDASMVLPDQSMLPPMQSIS</sequence>
<dbReference type="SUPFAM" id="SSF57701">
    <property type="entry name" value="Zn2/Cys6 DNA-binding domain"/>
    <property type="match status" value="1"/>
</dbReference>
<dbReference type="PANTHER" id="PTHR31845">
    <property type="entry name" value="FINGER DOMAIN PROTEIN, PUTATIVE-RELATED"/>
    <property type="match status" value="1"/>
</dbReference>
<dbReference type="Gene3D" id="4.10.240.10">
    <property type="entry name" value="Zn(2)-C6 fungal-type DNA-binding domain"/>
    <property type="match status" value="1"/>
</dbReference>
<evidence type="ECO:0000313" key="8">
    <source>
        <dbReference type="Proteomes" id="UP000076584"/>
    </source>
</evidence>
<proteinExistence type="predicted"/>
<feature type="compositionally biased region" description="Polar residues" evidence="6">
    <location>
        <begin position="128"/>
        <end position="139"/>
    </location>
</feature>
<keyword evidence="3" id="KW-0238">DNA-binding</keyword>